<reference evidence="1 2" key="1">
    <citation type="submission" date="2018-11" db="EMBL/GenBank/DDBJ databases">
        <authorList>
            <person name="Lopez-Roques C."/>
            <person name="Donnadieu C."/>
            <person name="Bouchez O."/>
            <person name="Klopp C."/>
            <person name="Cabau C."/>
            <person name="Zahm M."/>
        </authorList>
    </citation>
    <scope>NUCLEOTIDE SEQUENCE [LARGE SCALE GENOMIC DNA]</scope>
    <source>
        <strain evidence="1">RS831</strain>
        <tissue evidence="1">Whole body</tissue>
    </source>
</reference>
<proteinExistence type="predicted"/>
<protein>
    <submittedName>
        <fullName evidence="1">Uncharacterized protein</fullName>
    </submittedName>
</protein>
<evidence type="ECO:0000313" key="2">
    <source>
        <dbReference type="Proteomes" id="UP000283210"/>
    </source>
</evidence>
<gene>
    <name evidence="1" type="ORF">OJAV_G00038530</name>
</gene>
<dbReference type="Proteomes" id="UP000283210">
    <property type="component" value="Chromosome 4"/>
</dbReference>
<dbReference type="AlphaFoldDB" id="A0A437DGK5"/>
<keyword evidence="2" id="KW-1185">Reference proteome</keyword>
<sequence length="82" mass="9674">MYFFVEFFIYLRRVSLWRRRVPLTELRAQLRSEQLRPDRNEEINSDGIGLFLFSSGFGFLRCEGGFYWRGGLTAGVMGQRSL</sequence>
<organism evidence="1 2">
    <name type="scientific">Oryzias javanicus</name>
    <name type="common">Javanese ricefish</name>
    <name type="synonym">Aplocheilus javanicus</name>
    <dbReference type="NCBI Taxonomy" id="123683"/>
    <lineage>
        <taxon>Eukaryota</taxon>
        <taxon>Metazoa</taxon>
        <taxon>Chordata</taxon>
        <taxon>Craniata</taxon>
        <taxon>Vertebrata</taxon>
        <taxon>Euteleostomi</taxon>
        <taxon>Actinopterygii</taxon>
        <taxon>Neopterygii</taxon>
        <taxon>Teleostei</taxon>
        <taxon>Neoteleostei</taxon>
        <taxon>Acanthomorphata</taxon>
        <taxon>Ovalentaria</taxon>
        <taxon>Atherinomorphae</taxon>
        <taxon>Beloniformes</taxon>
        <taxon>Adrianichthyidae</taxon>
        <taxon>Oryziinae</taxon>
        <taxon>Oryzias</taxon>
    </lineage>
</organism>
<name>A0A437DGK5_ORYJA</name>
<reference evidence="1 2" key="2">
    <citation type="submission" date="2019-01" db="EMBL/GenBank/DDBJ databases">
        <title>A chromosome length genome reference of the Java medaka (oryzias javanicus).</title>
        <authorList>
            <person name="Herpin A."/>
            <person name="Takehana Y."/>
            <person name="Naruse K."/>
            <person name="Ansai S."/>
            <person name="Kawaguchi M."/>
        </authorList>
    </citation>
    <scope>NUCLEOTIDE SEQUENCE [LARGE SCALE GENOMIC DNA]</scope>
    <source>
        <strain evidence="1">RS831</strain>
        <tissue evidence="1">Whole body</tissue>
    </source>
</reference>
<dbReference type="EMBL" id="CM012440">
    <property type="protein sequence ID" value="RVE74163.1"/>
    <property type="molecule type" value="Genomic_DNA"/>
</dbReference>
<evidence type="ECO:0000313" key="1">
    <source>
        <dbReference type="EMBL" id="RVE74163.1"/>
    </source>
</evidence>
<accession>A0A437DGK5</accession>